<keyword evidence="2 4" id="KW-0378">Hydrolase</keyword>
<evidence type="ECO:0000256" key="4">
    <source>
        <dbReference type="RuleBase" id="RU361169"/>
    </source>
</evidence>
<evidence type="ECO:0000313" key="6">
    <source>
        <dbReference type="Proteomes" id="UP000293874"/>
    </source>
</evidence>
<dbReference type="EMBL" id="SGXA01000001">
    <property type="protein sequence ID" value="RZS76547.1"/>
    <property type="molecule type" value="Genomic_DNA"/>
</dbReference>
<keyword evidence="6" id="KW-1185">Reference proteome</keyword>
<dbReference type="PROSITE" id="PS00502">
    <property type="entry name" value="POLYGALACTURONASE"/>
    <property type="match status" value="1"/>
</dbReference>
<dbReference type="GO" id="GO:0004650">
    <property type="term" value="F:polygalacturonase activity"/>
    <property type="evidence" value="ECO:0007669"/>
    <property type="project" value="InterPro"/>
</dbReference>
<evidence type="ECO:0000313" key="5">
    <source>
        <dbReference type="EMBL" id="RZS76547.1"/>
    </source>
</evidence>
<proteinExistence type="inferred from homology"/>
<comment type="similarity">
    <text evidence="1 4">Belongs to the glycosyl hydrolase 28 family.</text>
</comment>
<dbReference type="AlphaFoldDB" id="A0A4V2F2A0"/>
<dbReference type="InterPro" id="IPR006626">
    <property type="entry name" value="PbH1"/>
</dbReference>
<organism evidence="5 6">
    <name type="scientific">Pseudobacter ginsenosidimutans</name>
    <dbReference type="NCBI Taxonomy" id="661488"/>
    <lineage>
        <taxon>Bacteria</taxon>
        <taxon>Pseudomonadati</taxon>
        <taxon>Bacteroidota</taxon>
        <taxon>Chitinophagia</taxon>
        <taxon>Chitinophagales</taxon>
        <taxon>Chitinophagaceae</taxon>
        <taxon>Pseudobacter</taxon>
    </lineage>
</organism>
<evidence type="ECO:0000256" key="3">
    <source>
        <dbReference type="ARBA" id="ARBA00023295"/>
    </source>
</evidence>
<name>A0A4V2F2A0_9BACT</name>
<gene>
    <name evidence="5" type="ORF">EV199_2433</name>
</gene>
<dbReference type="InterPro" id="IPR011050">
    <property type="entry name" value="Pectin_lyase_fold/virulence"/>
</dbReference>
<accession>A0A4V2F2A0</accession>
<comment type="caution">
    <text evidence="5">The sequence shown here is derived from an EMBL/GenBank/DDBJ whole genome shotgun (WGS) entry which is preliminary data.</text>
</comment>
<keyword evidence="3 4" id="KW-0326">Glycosidase</keyword>
<dbReference type="Pfam" id="PF00295">
    <property type="entry name" value="Glyco_hydro_28"/>
    <property type="match status" value="1"/>
</dbReference>
<dbReference type="PANTHER" id="PTHR31339">
    <property type="entry name" value="PECTIN LYASE-RELATED"/>
    <property type="match status" value="1"/>
</dbReference>
<sequence length="405" mass="44900">MCCLVFTGSIALAQHTALPQIPANTFLVTSFGAAGDGKTLNTVTIQRALDSARIHGGKVIIPKGIFLCGPLQMYSHTALELQSGAILRLRNDIANYPIGNERYLNFISILDATDIKISGPGTIDGQGQNWWTKYTDKELQYRRPQLLFIEKCKRVELEGILTLDPPNTHISLRNCTDVYIHDIRIQAPDESRNTDGINVSARNCTIENCDIRTGDDNIAINFGDRNKGELPQCSDILIRNCFFGVGHGLSIGSFTSGGLRNLKVEHCEFDGTTSGLRIKSARGRGGIVENLRYSDLTIKNCKWPIFFSCYYPKEPLKPEQDTSFADVPFMPVFRNIRCSNIRVVNAGTGIRIWGLPGSPITDCYFENVQINADKPGEISYAKGLRFISSTIKMKPELYHAEVSGL</sequence>
<dbReference type="Gene3D" id="2.160.20.10">
    <property type="entry name" value="Single-stranded right-handed beta-helix, Pectin lyase-like"/>
    <property type="match status" value="1"/>
</dbReference>
<dbReference type="SUPFAM" id="SSF51126">
    <property type="entry name" value="Pectin lyase-like"/>
    <property type="match status" value="1"/>
</dbReference>
<dbReference type="PANTHER" id="PTHR31339:SF9">
    <property type="entry name" value="PLASMIN AND FIBRONECTIN-BINDING PROTEIN A"/>
    <property type="match status" value="1"/>
</dbReference>
<dbReference type="Proteomes" id="UP000293874">
    <property type="component" value="Unassembled WGS sequence"/>
</dbReference>
<reference evidence="5 6" key="1">
    <citation type="submission" date="2019-02" db="EMBL/GenBank/DDBJ databases">
        <title>Genomic Encyclopedia of Type Strains, Phase IV (KMG-IV): sequencing the most valuable type-strain genomes for metagenomic binning, comparative biology and taxonomic classification.</title>
        <authorList>
            <person name="Goeker M."/>
        </authorList>
    </citation>
    <scope>NUCLEOTIDE SEQUENCE [LARGE SCALE GENOMIC DNA]</scope>
    <source>
        <strain evidence="5 6">DSM 18116</strain>
    </source>
</reference>
<dbReference type="GO" id="GO:0005975">
    <property type="term" value="P:carbohydrate metabolic process"/>
    <property type="evidence" value="ECO:0007669"/>
    <property type="project" value="InterPro"/>
</dbReference>
<dbReference type="InterPro" id="IPR051801">
    <property type="entry name" value="GH28_Enzymes"/>
</dbReference>
<dbReference type="SMART" id="SM00710">
    <property type="entry name" value="PbH1"/>
    <property type="match status" value="6"/>
</dbReference>
<protein>
    <submittedName>
        <fullName evidence="5">Glycosyl hydrolase family 28</fullName>
    </submittedName>
</protein>
<dbReference type="InterPro" id="IPR000743">
    <property type="entry name" value="Glyco_hydro_28"/>
</dbReference>
<evidence type="ECO:0000256" key="2">
    <source>
        <dbReference type="ARBA" id="ARBA00022801"/>
    </source>
</evidence>
<evidence type="ECO:0000256" key="1">
    <source>
        <dbReference type="ARBA" id="ARBA00008834"/>
    </source>
</evidence>
<dbReference type="InterPro" id="IPR012334">
    <property type="entry name" value="Pectin_lyas_fold"/>
</dbReference>